<keyword evidence="6" id="KW-0503">Monooxygenase</keyword>
<dbReference type="InterPro" id="IPR050196">
    <property type="entry name" value="Cytochrome_P450_Monoox"/>
</dbReference>
<dbReference type="InterPro" id="IPR002401">
    <property type="entry name" value="Cyt_P450_E_grp-I"/>
</dbReference>
<protein>
    <recommendedName>
        <fullName evidence="10">Cytochrome P450</fullName>
    </recommendedName>
</protein>
<name>A0A4Z1PLB9_9PEZI</name>
<evidence type="ECO:0008006" key="10">
    <source>
        <dbReference type="Google" id="ProtNLM"/>
    </source>
</evidence>
<dbReference type="GO" id="GO:0020037">
    <property type="term" value="F:heme binding"/>
    <property type="evidence" value="ECO:0007669"/>
    <property type="project" value="InterPro"/>
</dbReference>
<dbReference type="Pfam" id="PF00067">
    <property type="entry name" value="p450"/>
    <property type="match status" value="1"/>
</dbReference>
<feature type="binding site" description="axial binding residue" evidence="7">
    <location>
        <position position="425"/>
    </location>
    <ligand>
        <name>heme</name>
        <dbReference type="ChEBI" id="CHEBI:30413"/>
    </ligand>
    <ligandPart>
        <name>Fe</name>
        <dbReference type="ChEBI" id="CHEBI:18248"/>
    </ligandPart>
</feature>
<comment type="cofactor">
    <cofactor evidence="7">
        <name>heme</name>
        <dbReference type="ChEBI" id="CHEBI:30413"/>
    </cofactor>
</comment>
<dbReference type="STRING" id="86259.A0A4Z1PLB9"/>
<evidence type="ECO:0000256" key="7">
    <source>
        <dbReference type="PIRSR" id="PIRSR602401-1"/>
    </source>
</evidence>
<keyword evidence="2 7" id="KW-0349">Heme</keyword>
<evidence type="ECO:0000256" key="3">
    <source>
        <dbReference type="ARBA" id="ARBA00022723"/>
    </source>
</evidence>
<dbReference type="Gene3D" id="1.10.630.10">
    <property type="entry name" value="Cytochrome P450"/>
    <property type="match status" value="1"/>
</dbReference>
<comment type="caution">
    <text evidence="8">The sequence shown here is derived from an EMBL/GenBank/DDBJ whole genome shotgun (WGS) entry which is preliminary data.</text>
</comment>
<evidence type="ECO:0000313" key="8">
    <source>
        <dbReference type="EMBL" id="TID22844.1"/>
    </source>
</evidence>
<evidence type="ECO:0000313" key="9">
    <source>
        <dbReference type="Proteomes" id="UP000298493"/>
    </source>
</evidence>
<dbReference type="GO" id="GO:0005506">
    <property type="term" value="F:iron ion binding"/>
    <property type="evidence" value="ECO:0007669"/>
    <property type="project" value="InterPro"/>
</dbReference>
<comment type="similarity">
    <text evidence="1">Belongs to the cytochrome P450 family.</text>
</comment>
<keyword evidence="9" id="KW-1185">Reference proteome</keyword>
<dbReference type="PANTHER" id="PTHR24291:SF50">
    <property type="entry name" value="BIFUNCTIONAL ALBAFLAVENONE MONOOXYGENASE_TERPENE SYNTHASE"/>
    <property type="match status" value="1"/>
</dbReference>
<evidence type="ECO:0000256" key="6">
    <source>
        <dbReference type="ARBA" id="ARBA00023033"/>
    </source>
</evidence>
<dbReference type="PRINTS" id="PR00385">
    <property type="entry name" value="P450"/>
</dbReference>
<reference evidence="8 9" key="1">
    <citation type="submission" date="2019-04" db="EMBL/GenBank/DDBJ databases">
        <title>High contiguity whole genome sequence and gene annotation resource for two Venturia nashicola isolates.</title>
        <authorList>
            <person name="Prokchorchik M."/>
            <person name="Won K."/>
            <person name="Lee Y."/>
            <person name="Choi E.D."/>
            <person name="Segonzac C."/>
            <person name="Sohn K.H."/>
        </authorList>
    </citation>
    <scope>NUCLEOTIDE SEQUENCE [LARGE SCALE GENOMIC DNA]</scope>
    <source>
        <strain evidence="8 9">PRI2</strain>
    </source>
</reference>
<dbReference type="AlphaFoldDB" id="A0A4Z1PLB9"/>
<evidence type="ECO:0000256" key="4">
    <source>
        <dbReference type="ARBA" id="ARBA00023002"/>
    </source>
</evidence>
<keyword evidence="4" id="KW-0560">Oxidoreductase</keyword>
<keyword evidence="3 7" id="KW-0479">Metal-binding</keyword>
<evidence type="ECO:0000256" key="1">
    <source>
        <dbReference type="ARBA" id="ARBA00010617"/>
    </source>
</evidence>
<dbReference type="InterPro" id="IPR001128">
    <property type="entry name" value="Cyt_P450"/>
</dbReference>
<dbReference type="PRINTS" id="PR00463">
    <property type="entry name" value="EP450I"/>
</dbReference>
<proteinExistence type="inferred from homology"/>
<dbReference type="GO" id="GO:0004497">
    <property type="term" value="F:monooxygenase activity"/>
    <property type="evidence" value="ECO:0007669"/>
    <property type="project" value="UniProtKB-KW"/>
</dbReference>
<dbReference type="SUPFAM" id="SSF48264">
    <property type="entry name" value="Cytochrome P450"/>
    <property type="match status" value="1"/>
</dbReference>
<dbReference type="PANTHER" id="PTHR24291">
    <property type="entry name" value="CYTOCHROME P450 FAMILY 4"/>
    <property type="match status" value="1"/>
</dbReference>
<dbReference type="Proteomes" id="UP000298493">
    <property type="component" value="Unassembled WGS sequence"/>
</dbReference>
<keyword evidence="5 7" id="KW-0408">Iron</keyword>
<gene>
    <name evidence="8" type="ORF">E6O75_ATG02018</name>
</gene>
<dbReference type="InterPro" id="IPR036396">
    <property type="entry name" value="Cyt_P450_sf"/>
</dbReference>
<accession>A0A4Z1PLB9</accession>
<organism evidence="8 9">
    <name type="scientific">Venturia nashicola</name>
    <dbReference type="NCBI Taxonomy" id="86259"/>
    <lineage>
        <taxon>Eukaryota</taxon>
        <taxon>Fungi</taxon>
        <taxon>Dikarya</taxon>
        <taxon>Ascomycota</taxon>
        <taxon>Pezizomycotina</taxon>
        <taxon>Dothideomycetes</taxon>
        <taxon>Pleosporomycetidae</taxon>
        <taxon>Venturiales</taxon>
        <taxon>Venturiaceae</taxon>
        <taxon>Venturia</taxon>
    </lineage>
</organism>
<dbReference type="GO" id="GO:0016705">
    <property type="term" value="F:oxidoreductase activity, acting on paired donors, with incorporation or reduction of molecular oxygen"/>
    <property type="evidence" value="ECO:0007669"/>
    <property type="project" value="InterPro"/>
</dbReference>
<dbReference type="EMBL" id="SNSC02000007">
    <property type="protein sequence ID" value="TID22844.1"/>
    <property type="molecule type" value="Genomic_DNA"/>
</dbReference>
<evidence type="ECO:0000256" key="5">
    <source>
        <dbReference type="ARBA" id="ARBA00023004"/>
    </source>
</evidence>
<evidence type="ECO:0000256" key="2">
    <source>
        <dbReference type="ARBA" id="ARBA00022617"/>
    </source>
</evidence>
<sequence>MAAALPPDVHPHHYWQYLRKTYNLGDFYYFDVWPVGPPTLIICSAHLADHVTVKHSLDKHPMVKEYLKQHLGVENMAAANGNVWRKARTVYNPGFALNYLMTVISEIVEDVRVFHDVLGEYAESGEVIEMEAVAMKLSFDVIGRLVLDMGLNSQRSSNELVDAFRTQLHFLSSSNTWSNPFAGINPIQQYSIYKNSQVIDRCIGDELDRRFAKSAENASGAQSRKMSMLDVALDTYNSEIRGLSTSDDDKGSRTMDASFRQSAIDQIRTFVFAGHDTISTAVSMIFYFLSRNPSVRQKAIEELDNLFGPSLETTAEKIREDPYVLNKMPYCTGIMKESLRLFPPANTVRVGNKNVWITDPETGSMYPTEPVKDTVVWPDSYVLGRDPRYFPEPLKFMPERYSADSPFPPIPNGAWRAFERGPRNCIGSEFGGLEIKAIMALTLRDYDFVPVYPPGAPTVDGEPCYQMLFGSAKPKGSVPGRVIRTARKRE</sequence>